<evidence type="ECO:0000256" key="3">
    <source>
        <dbReference type="ARBA" id="ARBA00022514"/>
    </source>
</evidence>
<evidence type="ECO:0000256" key="4">
    <source>
        <dbReference type="ARBA" id="ARBA00023136"/>
    </source>
</evidence>
<keyword evidence="4 6" id="KW-0472">Membrane</keyword>
<dbReference type="SUPFAM" id="SSF49842">
    <property type="entry name" value="TNF-like"/>
    <property type="match status" value="1"/>
</dbReference>
<dbReference type="Ensembl" id="ENSNMLT00000010604.1">
    <property type="protein sequence ID" value="ENSNMLP00000009376.1"/>
    <property type="gene ID" value="ENSNMLG00000006530.1"/>
</dbReference>
<dbReference type="GO" id="GO:0005164">
    <property type="term" value="F:tumor necrosis factor receptor binding"/>
    <property type="evidence" value="ECO:0007669"/>
    <property type="project" value="InterPro"/>
</dbReference>
<evidence type="ECO:0000313" key="8">
    <source>
        <dbReference type="Ensembl" id="ENSNMLP00000009376.1"/>
    </source>
</evidence>
<evidence type="ECO:0000256" key="1">
    <source>
        <dbReference type="ARBA" id="ARBA00004370"/>
    </source>
</evidence>
<reference evidence="8" key="1">
    <citation type="submission" date="2025-08" db="UniProtKB">
        <authorList>
            <consortium name="Ensembl"/>
        </authorList>
    </citation>
    <scope>IDENTIFICATION</scope>
</reference>
<keyword evidence="3" id="KW-0202">Cytokine</keyword>
<proteinExistence type="inferred from homology"/>
<dbReference type="InterPro" id="IPR008983">
    <property type="entry name" value="Tumour_necrosis_fac-like_dom"/>
</dbReference>
<dbReference type="InterPro" id="IPR006052">
    <property type="entry name" value="TNF_dom"/>
</dbReference>
<dbReference type="GO" id="GO:0016020">
    <property type="term" value="C:membrane"/>
    <property type="evidence" value="ECO:0007669"/>
    <property type="project" value="UniProtKB-SubCell"/>
</dbReference>
<evidence type="ECO:0000313" key="9">
    <source>
        <dbReference type="Proteomes" id="UP000694523"/>
    </source>
</evidence>
<evidence type="ECO:0000256" key="2">
    <source>
        <dbReference type="ARBA" id="ARBA00008670"/>
    </source>
</evidence>
<feature type="region of interest" description="Disordered" evidence="5">
    <location>
        <begin position="1"/>
        <end position="25"/>
    </location>
</feature>
<accession>A0A8C6WIH2</accession>
<name>A0A8C6WIH2_9GOBI</name>
<reference evidence="8" key="2">
    <citation type="submission" date="2025-09" db="UniProtKB">
        <authorList>
            <consortium name="Ensembl"/>
        </authorList>
    </citation>
    <scope>IDENTIFICATION</scope>
</reference>
<comment type="subcellular location">
    <subcellularLocation>
        <location evidence="1">Membrane</location>
    </subcellularLocation>
</comment>
<keyword evidence="6" id="KW-0812">Transmembrane</keyword>
<dbReference type="Proteomes" id="UP000694523">
    <property type="component" value="Unplaced"/>
</dbReference>
<sequence length="238" mass="26958">MINTYQSSVAPPPVPPRLHSSHQGAHPVLIPTPMLPQGNSRTLLRFMVAVVLLNLLMSILGFLYLYKNDKGQEGMPTSSLVAGPAASMQKQDSYHVTKRASHRVFARMVFLKPTPLRPQSGPLKWDLKHSRYSHPQINYYKESWLTIEEPGEYLVYSRITFSKASTVPLTTQVKWRKSEQDTEPDIIMQAFCSTALCTATAEDVIKLEKGNQLSVWTEDISLVRYDTATTFGLYNLWQ</sequence>
<dbReference type="GO" id="GO:0005615">
    <property type="term" value="C:extracellular space"/>
    <property type="evidence" value="ECO:0007669"/>
    <property type="project" value="UniProtKB-KW"/>
</dbReference>
<comment type="similarity">
    <text evidence="2">Belongs to the tumor necrosis factor family.</text>
</comment>
<keyword evidence="9" id="KW-1185">Reference proteome</keyword>
<evidence type="ECO:0000256" key="5">
    <source>
        <dbReference type="SAM" id="MobiDB-lite"/>
    </source>
</evidence>
<feature type="domain" description="THD" evidence="7">
    <location>
        <begin position="123"/>
        <end position="235"/>
    </location>
</feature>
<evidence type="ECO:0000259" key="7">
    <source>
        <dbReference type="Pfam" id="PF00229"/>
    </source>
</evidence>
<evidence type="ECO:0000256" key="6">
    <source>
        <dbReference type="SAM" id="Phobius"/>
    </source>
</evidence>
<feature type="transmembrane region" description="Helical" evidence="6">
    <location>
        <begin position="43"/>
        <end position="66"/>
    </location>
</feature>
<keyword evidence="6" id="KW-1133">Transmembrane helix</keyword>
<dbReference type="GO" id="GO:0005125">
    <property type="term" value="F:cytokine activity"/>
    <property type="evidence" value="ECO:0007669"/>
    <property type="project" value="UniProtKB-KW"/>
</dbReference>
<dbReference type="Pfam" id="PF00229">
    <property type="entry name" value="TNF"/>
    <property type="match status" value="1"/>
</dbReference>
<dbReference type="PANTHER" id="PTHR11471:SF57">
    <property type="entry name" value="CD154"/>
    <property type="match status" value="1"/>
</dbReference>
<dbReference type="GO" id="GO:0006955">
    <property type="term" value="P:immune response"/>
    <property type="evidence" value="ECO:0007669"/>
    <property type="project" value="InterPro"/>
</dbReference>
<organism evidence="8 9">
    <name type="scientific">Neogobius melanostomus</name>
    <name type="common">round goby</name>
    <dbReference type="NCBI Taxonomy" id="47308"/>
    <lineage>
        <taxon>Eukaryota</taxon>
        <taxon>Metazoa</taxon>
        <taxon>Chordata</taxon>
        <taxon>Craniata</taxon>
        <taxon>Vertebrata</taxon>
        <taxon>Euteleostomi</taxon>
        <taxon>Actinopterygii</taxon>
        <taxon>Neopterygii</taxon>
        <taxon>Teleostei</taxon>
        <taxon>Neoteleostei</taxon>
        <taxon>Acanthomorphata</taxon>
        <taxon>Gobiaria</taxon>
        <taxon>Gobiiformes</taxon>
        <taxon>Gobioidei</taxon>
        <taxon>Gobiidae</taxon>
        <taxon>Benthophilinae</taxon>
        <taxon>Neogobiini</taxon>
        <taxon>Neogobius</taxon>
    </lineage>
</organism>
<protein>
    <submittedName>
        <fullName evidence="8">CD40 ligand</fullName>
    </submittedName>
</protein>
<dbReference type="PANTHER" id="PTHR11471">
    <property type="entry name" value="TUMOR NECROSIS FACTOR FAMILY MEMBER"/>
    <property type="match status" value="1"/>
</dbReference>
<dbReference type="Gene3D" id="2.60.120.40">
    <property type="match status" value="1"/>
</dbReference>
<dbReference type="AlphaFoldDB" id="A0A8C6WIH2"/>